<dbReference type="EMBL" id="CM035419">
    <property type="protein sequence ID" value="KAH7415085.1"/>
    <property type="molecule type" value="Genomic_DNA"/>
</dbReference>
<comment type="caution">
    <text evidence="2">The sequence shown here is derived from an EMBL/GenBank/DDBJ whole genome shotgun (WGS) entry which is preliminary data.</text>
</comment>
<dbReference type="Pfam" id="PF20711">
    <property type="entry name" value="DUF6825"/>
    <property type="match status" value="1"/>
</dbReference>
<dbReference type="Proteomes" id="UP000825935">
    <property type="component" value="Chromosome 14"/>
</dbReference>
<gene>
    <name evidence="2" type="ORF">KP509_14G026600</name>
</gene>
<dbReference type="GO" id="GO:0010027">
    <property type="term" value="P:thylakoid membrane organization"/>
    <property type="evidence" value="ECO:0007669"/>
    <property type="project" value="InterPro"/>
</dbReference>
<evidence type="ECO:0000313" key="3">
    <source>
        <dbReference type="Proteomes" id="UP000825935"/>
    </source>
</evidence>
<dbReference type="PANTHER" id="PTHR35745:SF1">
    <property type="entry name" value="OS04G0513000 PROTEIN"/>
    <property type="match status" value="1"/>
</dbReference>
<feature type="compositionally biased region" description="Polar residues" evidence="1">
    <location>
        <begin position="148"/>
        <end position="163"/>
    </location>
</feature>
<dbReference type="AlphaFoldDB" id="A0A8T2TAD3"/>
<sequence>MRVAMEVASSRSAISTAGLDSQQHCHRHRHVRRWISPFRTSFHASALSKHCHPSTLRFQSLRYQYLSARADSQGERGTGDNESKEVLEAFFLGKALAEAVTERLGTLVGELLSDVGRWQAEQQRQVRDFQDEVQERAKKARLKAFQEARSSQQVESPSLNGASVGTAKAQGTPVKKPTDPAQGSVTS</sequence>
<dbReference type="GO" id="GO:0009535">
    <property type="term" value="C:chloroplast thylakoid membrane"/>
    <property type="evidence" value="ECO:0007669"/>
    <property type="project" value="TreeGrafter"/>
</dbReference>
<keyword evidence="3" id="KW-1185">Reference proteome</keyword>
<organism evidence="2 3">
    <name type="scientific">Ceratopteris richardii</name>
    <name type="common">Triangle waterfern</name>
    <dbReference type="NCBI Taxonomy" id="49495"/>
    <lineage>
        <taxon>Eukaryota</taxon>
        <taxon>Viridiplantae</taxon>
        <taxon>Streptophyta</taxon>
        <taxon>Embryophyta</taxon>
        <taxon>Tracheophyta</taxon>
        <taxon>Polypodiopsida</taxon>
        <taxon>Polypodiidae</taxon>
        <taxon>Polypodiales</taxon>
        <taxon>Pteridineae</taxon>
        <taxon>Pteridaceae</taxon>
        <taxon>Parkerioideae</taxon>
        <taxon>Ceratopteris</taxon>
    </lineage>
</organism>
<proteinExistence type="predicted"/>
<dbReference type="OrthoDB" id="532061at2759"/>
<evidence type="ECO:0000313" key="2">
    <source>
        <dbReference type="EMBL" id="KAH7415085.1"/>
    </source>
</evidence>
<feature type="region of interest" description="Disordered" evidence="1">
    <location>
        <begin position="144"/>
        <end position="187"/>
    </location>
</feature>
<dbReference type="InterPro" id="IPR040003">
    <property type="entry name" value="PG18-like"/>
</dbReference>
<evidence type="ECO:0000256" key="1">
    <source>
        <dbReference type="SAM" id="MobiDB-lite"/>
    </source>
</evidence>
<dbReference type="PANTHER" id="PTHR35745">
    <property type="entry name" value="BNACNNG14650D PROTEIN"/>
    <property type="match status" value="1"/>
</dbReference>
<protein>
    <submittedName>
        <fullName evidence="2">Uncharacterized protein</fullName>
    </submittedName>
</protein>
<reference evidence="2" key="1">
    <citation type="submission" date="2021-08" db="EMBL/GenBank/DDBJ databases">
        <title>WGS assembly of Ceratopteris richardii.</title>
        <authorList>
            <person name="Marchant D.B."/>
            <person name="Chen G."/>
            <person name="Jenkins J."/>
            <person name="Shu S."/>
            <person name="Leebens-Mack J."/>
            <person name="Grimwood J."/>
            <person name="Schmutz J."/>
            <person name="Soltis P."/>
            <person name="Soltis D."/>
            <person name="Chen Z.-H."/>
        </authorList>
    </citation>
    <scope>NUCLEOTIDE SEQUENCE</scope>
    <source>
        <strain evidence="2">Whitten #5841</strain>
        <tissue evidence="2">Leaf</tissue>
    </source>
</reference>
<accession>A0A8T2TAD3</accession>
<name>A0A8T2TAD3_CERRI</name>